<evidence type="ECO:0008006" key="8">
    <source>
        <dbReference type="Google" id="ProtNLM"/>
    </source>
</evidence>
<dbReference type="SUPFAM" id="SSF53697">
    <property type="entry name" value="SIS domain"/>
    <property type="match status" value="1"/>
</dbReference>
<dbReference type="EMBL" id="NGJZ01000005">
    <property type="protein sequence ID" value="RSU05964.1"/>
    <property type="molecule type" value="Genomic_DNA"/>
</dbReference>
<gene>
    <name evidence="6" type="ORF">CBF30_11680</name>
</gene>
<dbReference type="InterPro" id="IPR047640">
    <property type="entry name" value="RpiR-like"/>
</dbReference>
<evidence type="ECO:0000256" key="2">
    <source>
        <dbReference type="ARBA" id="ARBA00023125"/>
    </source>
</evidence>
<dbReference type="InterPro" id="IPR035472">
    <property type="entry name" value="RpiR-like_SIS"/>
</dbReference>
<keyword evidence="7" id="KW-1185">Reference proteome</keyword>
<dbReference type="GO" id="GO:0003677">
    <property type="term" value="F:DNA binding"/>
    <property type="evidence" value="ECO:0007669"/>
    <property type="project" value="UniProtKB-KW"/>
</dbReference>
<organism evidence="6 7">
    <name type="scientific">Vagococcus entomophilus</name>
    <dbReference type="NCBI Taxonomy" id="1160095"/>
    <lineage>
        <taxon>Bacteria</taxon>
        <taxon>Bacillati</taxon>
        <taxon>Bacillota</taxon>
        <taxon>Bacilli</taxon>
        <taxon>Lactobacillales</taxon>
        <taxon>Enterococcaceae</taxon>
        <taxon>Vagococcus</taxon>
    </lineage>
</organism>
<feature type="domain" description="HTH rpiR-type" evidence="4">
    <location>
        <begin position="20"/>
        <end position="96"/>
    </location>
</feature>
<dbReference type="Pfam" id="PF01418">
    <property type="entry name" value="HTH_6"/>
    <property type="match status" value="1"/>
</dbReference>
<dbReference type="GO" id="GO:1901135">
    <property type="term" value="P:carbohydrate derivative metabolic process"/>
    <property type="evidence" value="ECO:0007669"/>
    <property type="project" value="InterPro"/>
</dbReference>
<dbReference type="InterPro" id="IPR036388">
    <property type="entry name" value="WH-like_DNA-bd_sf"/>
</dbReference>
<evidence type="ECO:0000259" key="5">
    <source>
        <dbReference type="PROSITE" id="PS51464"/>
    </source>
</evidence>
<dbReference type="Gene3D" id="3.40.50.10490">
    <property type="entry name" value="Glucose-6-phosphate isomerase like protein, domain 1"/>
    <property type="match status" value="1"/>
</dbReference>
<dbReference type="AlphaFoldDB" id="A0A430AEV4"/>
<evidence type="ECO:0000313" key="7">
    <source>
        <dbReference type="Proteomes" id="UP000288669"/>
    </source>
</evidence>
<keyword evidence="1" id="KW-0805">Transcription regulation</keyword>
<dbReference type="Gene3D" id="1.10.10.10">
    <property type="entry name" value="Winged helix-like DNA-binding domain superfamily/Winged helix DNA-binding domain"/>
    <property type="match status" value="1"/>
</dbReference>
<keyword evidence="3" id="KW-0804">Transcription</keyword>
<feature type="domain" description="SIS" evidence="5">
    <location>
        <begin position="140"/>
        <end position="281"/>
    </location>
</feature>
<name>A0A430AEV4_9ENTE</name>
<sequence length="309" mass="34435">MVVFSIFGMIIMRVGDRMQKNIILSIQEHLGELKKSEATLATWVLKNLSRVVHMSVQEVSKEARTSPATIIRLCKSLGLEGFTDLKLRLSAQLPQLEEEIYTEIVKDEKISQIKKKLNVKVAYAFEETNELLENQMIEKAVAAIDQAELIYCAGVGASSLVAEDIYQKLTRIGKMVYHTMDFHLMATSFVAKVPKKVLILVSNSGETSELCALAQVAKESATTIIVITKNKESTLAQQSDVLLLTASGEEASLRSAATSSLLVQLYTVDILFTAYASKNYAATIEQLEKTKKSVQKWKEYKIEGKKYDI</sequence>
<dbReference type="CDD" id="cd05013">
    <property type="entry name" value="SIS_RpiR"/>
    <property type="match status" value="1"/>
</dbReference>
<evidence type="ECO:0000259" key="4">
    <source>
        <dbReference type="PROSITE" id="PS51071"/>
    </source>
</evidence>
<keyword evidence="2" id="KW-0238">DNA-binding</keyword>
<dbReference type="InterPro" id="IPR009057">
    <property type="entry name" value="Homeodomain-like_sf"/>
</dbReference>
<protein>
    <recommendedName>
        <fullName evidence="8">RpiR family transcriptional regulator</fullName>
    </recommendedName>
</protein>
<accession>A0A430AEV4</accession>
<dbReference type="Proteomes" id="UP000288669">
    <property type="component" value="Unassembled WGS sequence"/>
</dbReference>
<dbReference type="InterPro" id="IPR001347">
    <property type="entry name" value="SIS_dom"/>
</dbReference>
<dbReference type="PANTHER" id="PTHR30514:SF10">
    <property type="entry name" value="MURR_RPIR FAMILY TRANSCRIPTIONAL REGULATOR"/>
    <property type="match status" value="1"/>
</dbReference>
<proteinExistence type="predicted"/>
<evidence type="ECO:0000256" key="1">
    <source>
        <dbReference type="ARBA" id="ARBA00023015"/>
    </source>
</evidence>
<evidence type="ECO:0000313" key="6">
    <source>
        <dbReference type="EMBL" id="RSU05964.1"/>
    </source>
</evidence>
<reference evidence="6 7" key="1">
    <citation type="submission" date="2017-05" db="EMBL/GenBank/DDBJ databases">
        <title>Vagococcus spp. assemblies.</title>
        <authorList>
            <person name="Gulvik C.A."/>
        </authorList>
    </citation>
    <scope>NUCLEOTIDE SEQUENCE [LARGE SCALE GENOMIC DNA]</scope>
    <source>
        <strain evidence="6 7">DSM 24756</strain>
    </source>
</reference>
<dbReference type="InterPro" id="IPR046348">
    <property type="entry name" value="SIS_dom_sf"/>
</dbReference>
<dbReference type="PROSITE" id="PS51464">
    <property type="entry name" value="SIS"/>
    <property type="match status" value="1"/>
</dbReference>
<dbReference type="SUPFAM" id="SSF46689">
    <property type="entry name" value="Homeodomain-like"/>
    <property type="match status" value="1"/>
</dbReference>
<dbReference type="PROSITE" id="PS51071">
    <property type="entry name" value="HTH_RPIR"/>
    <property type="match status" value="1"/>
</dbReference>
<evidence type="ECO:0000256" key="3">
    <source>
        <dbReference type="ARBA" id="ARBA00023163"/>
    </source>
</evidence>
<dbReference type="GO" id="GO:0097367">
    <property type="term" value="F:carbohydrate derivative binding"/>
    <property type="evidence" value="ECO:0007669"/>
    <property type="project" value="InterPro"/>
</dbReference>
<comment type="caution">
    <text evidence="6">The sequence shown here is derived from an EMBL/GenBank/DDBJ whole genome shotgun (WGS) entry which is preliminary data.</text>
</comment>
<dbReference type="PANTHER" id="PTHR30514">
    <property type="entry name" value="GLUCOKINASE"/>
    <property type="match status" value="1"/>
</dbReference>
<dbReference type="InterPro" id="IPR000281">
    <property type="entry name" value="HTH_RpiR"/>
</dbReference>
<dbReference type="GO" id="GO:0003700">
    <property type="term" value="F:DNA-binding transcription factor activity"/>
    <property type="evidence" value="ECO:0007669"/>
    <property type="project" value="InterPro"/>
</dbReference>
<dbReference type="Pfam" id="PF01380">
    <property type="entry name" value="SIS"/>
    <property type="match status" value="1"/>
</dbReference>